<reference evidence="3" key="1">
    <citation type="journal article" date="2019" name="Int. J. Syst. Evol. Microbiol.">
        <title>The Global Catalogue of Microorganisms (GCM) 10K type strain sequencing project: providing services to taxonomists for standard genome sequencing and annotation.</title>
        <authorList>
            <consortium name="The Broad Institute Genomics Platform"/>
            <consortium name="The Broad Institute Genome Sequencing Center for Infectious Disease"/>
            <person name="Wu L."/>
            <person name="Ma J."/>
        </authorList>
    </citation>
    <scope>NUCLEOTIDE SEQUENCE [LARGE SCALE GENOMIC DNA]</scope>
    <source>
        <strain evidence="3">JCM 13852</strain>
    </source>
</reference>
<sequence length="85" mass="8745">MAARDRDRYADRQKGAKADLLGTTGRSGGEKQITYNGHTLYYFAGATKAGDTNGQGSTAFGGARYVLDTSGSGVTGKAKQSGGGY</sequence>
<evidence type="ECO:0000313" key="2">
    <source>
        <dbReference type="EMBL" id="MFC5672841.1"/>
    </source>
</evidence>
<gene>
    <name evidence="2" type="ORF">ACFP2V_22805</name>
</gene>
<feature type="compositionally biased region" description="Basic and acidic residues" evidence="1">
    <location>
        <begin position="1"/>
        <end position="17"/>
    </location>
</feature>
<dbReference type="InterPro" id="IPR005297">
    <property type="entry name" value="Lipoprotein_repeat"/>
</dbReference>
<feature type="region of interest" description="Disordered" evidence="1">
    <location>
        <begin position="1"/>
        <end position="29"/>
    </location>
</feature>
<dbReference type="Pfam" id="PF03640">
    <property type="entry name" value="Lipoprotein_15"/>
    <property type="match status" value="1"/>
</dbReference>
<name>A0ABW0XWI6_9ACTN</name>
<protein>
    <submittedName>
        <fullName evidence="2">Uncharacterized protein</fullName>
    </submittedName>
</protein>
<proteinExistence type="predicted"/>
<evidence type="ECO:0000313" key="3">
    <source>
        <dbReference type="Proteomes" id="UP001596183"/>
    </source>
</evidence>
<keyword evidence="3" id="KW-1185">Reference proteome</keyword>
<dbReference type="Proteomes" id="UP001596183">
    <property type="component" value="Unassembled WGS sequence"/>
</dbReference>
<dbReference type="EMBL" id="JBHSPC010000073">
    <property type="protein sequence ID" value="MFC5672841.1"/>
    <property type="molecule type" value="Genomic_DNA"/>
</dbReference>
<dbReference type="RefSeq" id="WP_381215486.1">
    <property type="nucleotide sequence ID" value="NZ_JBHSPC010000073.1"/>
</dbReference>
<accession>A0ABW0XWI6</accession>
<organism evidence="2 3">
    <name type="scientific">Streptomyces incanus</name>
    <dbReference type="NCBI Taxonomy" id="887453"/>
    <lineage>
        <taxon>Bacteria</taxon>
        <taxon>Bacillati</taxon>
        <taxon>Actinomycetota</taxon>
        <taxon>Actinomycetes</taxon>
        <taxon>Kitasatosporales</taxon>
        <taxon>Streptomycetaceae</taxon>
        <taxon>Streptomyces</taxon>
    </lineage>
</organism>
<evidence type="ECO:0000256" key="1">
    <source>
        <dbReference type="SAM" id="MobiDB-lite"/>
    </source>
</evidence>
<comment type="caution">
    <text evidence="2">The sequence shown here is derived from an EMBL/GenBank/DDBJ whole genome shotgun (WGS) entry which is preliminary data.</text>
</comment>